<name>M3I8I1_LEPIR</name>
<reference evidence="3 4" key="1">
    <citation type="submission" date="2013-02" db="EMBL/GenBank/DDBJ databases">
        <authorList>
            <person name="Harkins D.M."/>
            <person name="Durkin A.S."/>
            <person name="Brinkac L.M."/>
            <person name="Haft D.H."/>
            <person name="Selengut J.D."/>
            <person name="Sanka R."/>
            <person name="DePew J."/>
            <person name="Purushe J."/>
            <person name="Tulsiani S.M."/>
            <person name="Graham G.C."/>
            <person name="Burns M.-A."/>
            <person name="Dohnt M.F."/>
            <person name="Smythe L.D."/>
            <person name="McKay D.B."/>
            <person name="Craig S.B."/>
            <person name="Vinetz J.M."/>
            <person name="Sutton G.G."/>
            <person name="Nierman W.C."/>
            <person name="Fouts D.E."/>
        </authorList>
    </citation>
    <scope>NUCLEOTIDE SEQUENCE [LARGE SCALE GENOMIC DNA]</scope>
    <source>
        <strain evidence="3 4">LT2186</strain>
    </source>
</reference>
<dbReference type="Proteomes" id="UP000011776">
    <property type="component" value="Unassembled WGS sequence"/>
</dbReference>
<dbReference type="BioCyc" id="LINT1001599:G11K9-1072-MONOMER"/>
<comment type="caution">
    <text evidence="3">The sequence shown here is derived from an EMBL/GenBank/DDBJ whole genome shotgun (WGS) entry which is preliminary data.</text>
</comment>
<proteinExistence type="predicted"/>
<dbReference type="SMART" id="SM00917">
    <property type="entry name" value="LeuA_dimer"/>
    <property type="match status" value="1"/>
</dbReference>
<organism evidence="3 4">
    <name type="scientific">Leptospira interrogans serovar Grippotyphosa str. LT2186</name>
    <dbReference type="NCBI Taxonomy" id="1001599"/>
    <lineage>
        <taxon>Bacteria</taxon>
        <taxon>Pseudomonadati</taxon>
        <taxon>Spirochaetota</taxon>
        <taxon>Spirochaetia</taxon>
        <taxon>Leptospirales</taxon>
        <taxon>Leptospiraceae</taxon>
        <taxon>Leptospira</taxon>
    </lineage>
</organism>
<dbReference type="Gene3D" id="3.30.160.740">
    <property type="match status" value="1"/>
</dbReference>
<dbReference type="Gene3D" id="3.30.160.340">
    <property type="match status" value="1"/>
</dbReference>
<dbReference type="GO" id="GO:0003852">
    <property type="term" value="F:2-isopropylmalate synthase activity"/>
    <property type="evidence" value="ECO:0007669"/>
    <property type="project" value="InterPro"/>
</dbReference>
<dbReference type="FunFam" id="3.30.160.340:FF:000001">
    <property type="entry name" value="2-isopropylmalate synthase"/>
    <property type="match status" value="1"/>
</dbReference>
<dbReference type="SUPFAM" id="SSF110921">
    <property type="entry name" value="2-isopropylmalate synthase LeuA, allosteric (dimerisation) domain"/>
    <property type="match status" value="1"/>
</dbReference>
<dbReference type="InterPro" id="IPR013709">
    <property type="entry name" value="2-isopropylmalate_synth_dimer"/>
</dbReference>
<evidence type="ECO:0000259" key="2">
    <source>
        <dbReference type="SMART" id="SM00917"/>
    </source>
</evidence>
<protein>
    <submittedName>
        <fullName evidence="3">LeuA allosteric (Dimerization) domain protein</fullName>
    </submittedName>
</protein>
<dbReference type="GO" id="GO:0009098">
    <property type="term" value="P:L-leucine biosynthetic process"/>
    <property type="evidence" value="ECO:0007669"/>
    <property type="project" value="InterPro"/>
</dbReference>
<sequence length="146" mass="16250">MTPEDLPFIIADVSGRTGEKVLTIKSCNIHSGIGIRPHAQIELEYQGKIHKEISEGDGGYDAFMNALTKITNRLGISIPKLIDYEVRIPPGGKTDALVETRITWNKSLDLEEDQTFKTMGVHPDQTVAAVHATEKMLNQILQPWQI</sequence>
<accession>M3I8I1</accession>
<dbReference type="Pfam" id="PF08502">
    <property type="entry name" value="LeuA_dimer"/>
    <property type="match status" value="1"/>
</dbReference>
<dbReference type="InterPro" id="IPR036230">
    <property type="entry name" value="LeuA_allosteric_dom_sf"/>
</dbReference>
<gene>
    <name evidence="3" type="ORF">LEP1GSC151_3017</name>
</gene>
<dbReference type="AlphaFoldDB" id="M3I8I1"/>
<evidence type="ECO:0000313" key="4">
    <source>
        <dbReference type="Proteomes" id="UP000011776"/>
    </source>
</evidence>
<evidence type="ECO:0000313" key="3">
    <source>
        <dbReference type="EMBL" id="EMG11696.1"/>
    </source>
</evidence>
<evidence type="ECO:0000256" key="1">
    <source>
        <dbReference type="ARBA" id="ARBA00022679"/>
    </source>
</evidence>
<dbReference type="EMBL" id="AFME02000145">
    <property type="protein sequence ID" value="EMG11696.1"/>
    <property type="molecule type" value="Genomic_DNA"/>
</dbReference>
<feature type="domain" description="2-isopropylmalate synthase LeuA allosteric (dimerisation)" evidence="2">
    <location>
        <begin position="1"/>
        <end position="141"/>
    </location>
</feature>
<keyword evidence="1" id="KW-0808">Transferase</keyword>